<dbReference type="InterPro" id="IPR029063">
    <property type="entry name" value="SAM-dependent_MTases_sf"/>
</dbReference>
<proteinExistence type="predicted"/>
<sequence length="415" mass="45628">MRQLTNQHRAELRQLATTLLTKTTQYTLRGELSPLEDDEAKSQIVDTAQSIADMLDDGSRERALDDCAKIGEMAAKQLFNSWGVFQQIPVQGSILYTDLARRVGCDLQLLVRLAWMLNSTGILKQIGDDSVAHTKNSKIFLNDNPDGDLTQIMFTHGLVSYAQLGEYFDSYGLREPQGPTHVPFTFAYGQPAKTIWDVSHQNPTRKRTFMRSMTAMGSVAPVCGLYDFSWIAGALKCEDTERVLLVDIGGGNGHALRSICASGVPLNRCVLQDLNAVISEVAKAQDMACLNPRLNLMAIDMHKEQPVTGALVYYIRYCLHDYGDDAAVNIIKIIAGAMSPDSKLLIAEQVMSNPPSAHAAALDLLMLNVGGKDRTRDAWTKVVFEAGLEIVKIWSSVRDPHAVIECVKTSEIGVA</sequence>
<dbReference type="InterPro" id="IPR036388">
    <property type="entry name" value="WH-like_DNA-bd_sf"/>
</dbReference>
<dbReference type="PANTHER" id="PTHR43712:SF16">
    <property type="entry name" value="O-METHYLTRANSFERASE ELCB"/>
    <property type="match status" value="1"/>
</dbReference>
<organism evidence="5 6">
    <name type="scientific">Colletotrichum zoysiae</name>
    <dbReference type="NCBI Taxonomy" id="1216348"/>
    <lineage>
        <taxon>Eukaryota</taxon>
        <taxon>Fungi</taxon>
        <taxon>Dikarya</taxon>
        <taxon>Ascomycota</taxon>
        <taxon>Pezizomycotina</taxon>
        <taxon>Sordariomycetes</taxon>
        <taxon>Hypocreomycetidae</taxon>
        <taxon>Glomerellales</taxon>
        <taxon>Glomerellaceae</taxon>
        <taxon>Colletotrichum</taxon>
        <taxon>Colletotrichum graminicola species complex</taxon>
    </lineage>
</organism>
<dbReference type="AlphaFoldDB" id="A0AAD9HAR2"/>
<dbReference type="Proteomes" id="UP001232148">
    <property type="component" value="Unassembled WGS sequence"/>
</dbReference>
<dbReference type="InterPro" id="IPR016461">
    <property type="entry name" value="COMT-like"/>
</dbReference>
<gene>
    <name evidence="5" type="ORF">LX32DRAFT_731402</name>
</gene>
<accession>A0AAD9HAR2</accession>
<dbReference type="GO" id="GO:0032259">
    <property type="term" value="P:methylation"/>
    <property type="evidence" value="ECO:0007669"/>
    <property type="project" value="UniProtKB-KW"/>
</dbReference>
<dbReference type="PANTHER" id="PTHR43712">
    <property type="entry name" value="PUTATIVE (AFU_ORTHOLOGUE AFUA_4G14580)-RELATED"/>
    <property type="match status" value="1"/>
</dbReference>
<keyword evidence="3" id="KW-0949">S-adenosyl-L-methionine</keyword>
<reference evidence="5" key="1">
    <citation type="submission" date="2021-06" db="EMBL/GenBank/DDBJ databases">
        <title>Comparative genomics, transcriptomics and evolutionary studies reveal genomic signatures of adaptation to plant cell wall in hemibiotrophic fungi.</title>
        <authorList>
            <consortium name="DOE Joint Genome Institute"/>
            <person name="Baroncelli R."/>
            <person name="Diaz J.F."/>
            <person name="Benocci T."/>
            <person name="Peng M."/>
            <person name="Battaglia E."/>
            <person name="Haridas S."/>
            <person name="Andreopoulos W."/>
            <person name="Labutti K."/>
            <person name="Pangilinan J."/>
            <person name="Floch G.L."/>
            <person name="Makela M.R."/>
            <person name="Henrissat B."/>
            <person name="Grigoriev I.V."/>
            <person name="Crouch J.A."/>
            <person name="De Vries R.P."/>
            <person name="Sukno S.A."/>
            <person name="Thon M.R."/>
        </authorList>
    </citation>
    <scope>NUCLEOTIDE SEQUENCE</scope>
    <source>
        <strain evidence="5">MAFF235873</strain>
    </source>
</reference>
<dbReference type="GO" id="GO:0008171">
    <property type="term" value="F:O-methyltransferase activity"/>
    <property type="evidence" value="ECO:0007669"/>
    <property type="project" value="InterPro"/>
</dbReference>
<evidence type="ECO:0000313" key="5">
    <source>
        <dbReference type="EMBL" id="KAK2024514.1"/>
    </source>
</evidence>
<evidence type="ECO:0000256" key="1">
    <source>
        <dbReference type="ARBA" id="ARBA00022603"/>
    </source>
</evidence>
<dbReference type="EMBL" id="MU842962">
    <property type="protein sequence ID" value="KAK2024514.1"/>
    <property type="molecule type" value="Genomic_DNA"/>
</dbReference>
<keyword evidence="2" id="KW-0808">Transferase</keyword>
<dbReference type="PROSITE" id="PS51683">
    <property type="entry name" value="SAM_OMT_II"/>
    <property type="match status" value="1"/>
</dbReference>
<dbReference type="Pfam" id="PF00891">
    <property type="entry name" value="Methyltransf_2"/>
    <property type="match status" value="1"/>
</dbReference>
<feature type="domain" description="O-methyltransferase C-terminal" evidence="4">
    <location>
        <begin position="181"/>
        <end position="388"/>
    </location>
</feature>
<dbReference type="Gene3D" id="3.40.50.150">
    <property type="entry name" value="Vaccinia Virus protein VP39"/>
    <property type="match status" value="1"/>
</dbReference>
<comment type="caution">
    <text evidence="5">The sequence shown here is derived from an EMBL/GenBank/DDBJ whole genome shotgun (WGS) entry which is preliminary data.</text>
</comment>
<evidence type="ECO:0000256" key="2">
    <source>
        <dbReference type="ARBA" id="ARBA00022679"/>
    </source>
</evidence>
<name>A0AAD9HAR2_9PEZI</name>
<dbReference type="InterPro" id="IPR001077">
    <property type="entry name" value="COMT_C"/>
</dbReference>
<evidence type="ECO:0000313" key="6">
    <source>
        <dbReference type="Proteomes" id="UP001232148"/>
    </source>
</evidence>
<protein>
    <submittedName>
        <fullName evidence="5">O-methyltransferase</fullName>
    </submittedName>
</protein>
<evidence type="ECO:0000256" key="3">
    <source>
        <dbReference type="ARBA" id="ARBA00022691"/>
    </source>
</evidence>
<keyword evidence="6" id="KW-1185">Reference proteome</keyword>
<keyword evidence="1" id="KW-0489">Methyltransferase</keyword>
<dbReference type="SUPFAM" id="SSF53335">
    <property type="entry name" value="S-adenosyl-L-methionine-dependent methyltransferases"/>
    <property type="match status" value="1"/>
</dbReference>
<dbReference type="Gene3D" id="1.10.10.10">
    <property type="entry name" value="Winged helix-like DNA-binding domain superfamily/Winged helix DNA-binding domain"/>
    <property type="match status" value="1"/>
</dbReference>
<evidence type="ECO:0000259" key="4">
    <source>
        <dbReference type="Pfam" id="PF00891"/>
    </source>
</evidence>